<keyword evidence="1" id="KW-1133">Transmembrane helix</keyword>
<gene>
    <name evidence="2" type="ORF">SDC9_51516</name>
</gene>
<comment type="caution">
    <text evidence="2">The sequence shown here is derived from an EMBL/GenBank/DDBJ whole genome shotgun (WGS) entry which is preliminary data.</text>
</comment>
<keyword evidence="1" id="KW-0812">Transmembrane</keyword>
<feature type="transmembrane region" description="Helical" evidence="1">
    <location>
        <begin position="242"/>
        <end position="268"/>
    </location>
</feature>
<protein>
    <submittedName>
        <fullName evidence="2">Uncharacterized protein</fullName>
    </submittedName>
</protein>
<feature type="transmembrane region" description="Helical" evidence="1">
    <location>
        <begin position="201"/>
        <end position="222"/>
    </location>
</feature>
<feature type="transmembrane region" description="Helical" evidence="1">
    <location>
        <begin position="176"/>
        <end position="194"/>
    </location>
</feature>
<name>A0A644WP22_9ZZZZ</name>
<feature type="transmembrane region" description="Helical" evidence="1">
    <location>
        <begin position="350"/>
        <end position="369"/>
    </location>
</feature>
<feature type="transmembrane region" description="Helical" evidence="1">
    <location>
        <begin position="68"/>
        <end position="89"/>
    </location>
</feature>
<proteinExistence type="predicted"/>
<feature type="transmembrane region" description="Helical" evidence="1">
    <location>
        <begin position="288"/>
        <end position="311"/>
    </location>
</feature>
<reference evidence="2" key="1">
    <citation type="submission" date="2019-08" db="EMBL/GenBank/DDBJ databases">
        <authorList>
            <person name="Kucharzyk K."/>
            <person name="Murdoch R.W."/>
            <person name="Higgins S."/>
            <person name="Loffler F."/>
        </authorList>
    </citation>
    <scope>NUCLEOTIDE SEQUENCE</scope>
</reference>
<organism evidence="2">
    <name type="scientific">bioreactor metagenome</name>
    <dbReference type="NCBI Taxonomy" id="1076179"/>
    <lineage>
        <taxon>unclassified sequences</taxon>
        <taxon>metagenomes</taxon>
        <taxon>ecological metagenomes</taxon>
    </lineage>
</organism>
<dbReference type="EMBL" id="VSSQ01001112">
    <property type="protein sequence ID" value="MPM05228.1"/>
    <property type="molecule type" value="Genomic_DNA"/>
</dbReference>
<dbReference type="AlphaFoldDB" id="A0A644WP22"/>
<feature type="transmembrane region" description="Helical" evidence="1">
    <location>
        <begin position="317"/>
        <end position="338"/>
    </location>
</feature>
<feature type="transmembrane region" description="Helical" evidence="1">
    <location>
        <begin position="20"/>
        <end position="41"/>
    </location>
</feature>
<evidence type="ECO:0000313" key="2">
    <source>
        <dbReference type="EMBL" id="MPM05228.1"/>
    </source>
</evidence>
<evidence type="ECO:0000256" key="1">
    <source>
        <dbReference type="SAM" id="Phobius"/>
    </source>
</evidence>
<feature type="transmembrane region" description="Helical" evidence="1">
    <location>
        <begin position="109"/>
        <end position="133"/>
    </location>
</feature>
<feature type="transmembrane region" description="Helical" evidence="1">
    <location>
        <begin position="145"/>
        <end position="170"/>
    </location>
</feature>
<keyword evidence="1" id="KW-0472">Membrane</keyword>
<sequence length="633" mass="70138">MLSVTSCFSPTLYKKHITRFWPLWALYCIIWLFAMPVNLILNHAGSYSVRYTAEGFANITVLDMLPKFGLWMAVWFGGLAAVAVWSYLYNNKAVWLIHSLPVRREGLFLTGWLAGMSFMALPNAAVFLLTLAAEASAGSVNLRVLGIWLLVQTCFCLFFFSFATLCAFVTGNILAVPAFYVIFNGVFMGIFGLIESVLHNLVFGFAKLYGAWPAVYWLTPVYQFYERVYVNYDKVEGVITNATFFGTATVLIYACVGLVFSAAAFVLYRYRKLELAGEVVTVGWLRPVFKYGVAFCGSLAFGSLLFQMFMSVLPNKAWSMLFFLLLCGAISYFAAEMLLERSFRVFKKSWKGGVVFLIIIAAATAAIEFDVTGYETSIPTAGLVKSITMSDANTPPYDDYTNTDIVVDDSDAVAEVIALHASVVGNKSAVEAGLSALDYMDKRTPAGNISIENGTAQTFRLTYIMQDGKEIERYYTVPVTAEILSDATSPASRLLAFLNRPKIIESGFFPAGTDETNLVEGYLSFPSEKDGWQDVTLTAEQAKVLYEGVKKDLADGCLGERFLLQDKEYLSTVCANEIVLTFYRPGADEKNDTVSLSFHPQSNSKGVIAALQSLGLLDADHNLVTYLEQKQWR</sequence>
<accession>A0A644WP22</accession>